<sequence>MTTMIDRWHDAYHAEAPDYVNCPYCQDELELTAPALPLPTVTVDAEVEWGEWQEATFDPDTPPIDRLEDLEV</sequence>
<reference evidence="1" key="1">
    <citation type="submission" date="2024-05" db="EMBL/GenBank/DDBJ databases">
        <title>Whole genome shotgun sequence of Streptomyces hydrogenans NBRC 13475.</title>
        <authorList>
            <person name="Komaki H."/>
            <person name="Tamura T."/>
        </authorList>
    </citation>
    <scope>NUCLEOTIDE SEQUENCE</scope>
    <source>
        <strain evidence="1">NBRC 13475</strain>
    </source>
</reference>
<organism evidence="1 2">
    <name type="scientific">Streptomyces hydrogenans</name>
    <dbReference type="NCBI Taxonomy" id="1873719"/>
    <lineage>
        <taxon>Bacteria</taxon>
        <taxon>Bacillati</taxon>
        <taxon>Actinomycetota</taxon>
        <taxon>Actinomycetes</taxon>
        <taxon>Kitasatosporales</taxon>
        <taxon>Streptomycetaceae</taxon>
        <taxon>Streptomyces</taxon>
    </lineage>
</organism>
<keyword evidence="2" id="KW-1185">Reference proteome</keyword>
<proteinExistence type="predicted"/>
<dbReference type="EMBL" id="BNDW01000068">
    <property type="protein sequence ID" value="GHI25231.1"/>
    <property type="molecule type" value="Genomic_DNA"/>
</dbReference>
<accession>A0ABQ3PJN2</accession>
<evidence type="ECO:0000313" key="1">
    <source>
        <dbReference type="EMBL" id="GHI25231.1"/>
    </source>
</evidence>
<evidence type="ECO:0000313" key="2">
    <source>
        <dbReference type="Proteomes" id="UP001052739"/>
    </source>
</evidence>
<gene>
    <name evidence="1" type="ORF">Shyd_66020</name>
</gene>
<protein>
    <submittedName>
        <fullName evidence="1">Uncharacterized protein</fullName>
    </submittedName>
</protein>
<name>A0ABQ3PJN2_9ACTN</name>
<dbReference type="RefSeq" id="WP_190222749.1">
    <property type="nucleotide sequence ID" value="NZ_BNBS01000020.1"/>
</dbReference>
<dbReference type="Proteomes" id="UP001052739">
    <property type="component" value="Unassembled WGS sequence"/>
</dbReference>
<comment type="caution">
    <text evidence="1">The sequence shown here is derived from an EMBL/GenBank/DDBJ whole genome shotgun (WGS) entry which is preliminary data.</text>
</comment>